<protein>
    <submittedName>
        <fullName evidence="2">Uncharacterized protein</fullName>
    </submittedName>
</protein>
<name>A0AA35JYN4_9SAUR</name>
<organism evidence="2 3">
    <name type="scientific">Podarcis lilfordi</name>
    <name type="common">Lilford's wall lizard</name>
    <dbReference type="NCBI Taxonomy" id="74358"/>
    <lineage>
        <taxon>Eukaryota</taxon>
        <taxon>Metazoa</taxon>
        <taxon>Chordata</taxon>
        <taxon>Craniata</taxon>
        <taxon>Vertebrata</taxon>
        <taxon>Euteleostomi</taxon>
        <taxon>Lepidosauria</taxon>
        <taxon>Squamata</taxon>
        <taxon>Bifurcata</taxon>
        <taxon>Unidentata</taxon>
        <taxon>Episquamata</taxon>
        <taxon>Laterata</taxon>
        <taxon>Lacertibaenia</taxon>
        <taxon>Lacertidae</taxon>
        <taxon>Podarcis</taxon>
    </lineage>
</organism>
<reference evidence="2" key="1">
    <citation type="submission" date="2022-12" db="EMBL/GenBank/DDBJ databases">
        <authorList>
            <person name="Alioto T."/>
            <person name="Alioto T."/>
            <person name="Gomez Garrido J."/>
        </authorList>
    </citation>
    <scope>NUCLEOTIDE SEQUENCE</scope>
</reference>
<keyword evidence="3" id="KW-1185">Reference proteome</keyword>
<sequence>MFSFPKRKSFSPFLPSFLKRAIRRRDLSECGVLGEREGETFPGSRQHHALPLHGGHIGFLALMGFERERRGKRKPAFGSQSTCTFQLLPSHSSSLFSASRLPFYKRIQQSKPKSDPWRSPQISPYLAPQPLLFALLRAASASSSRPPTPLAAAFSLVFFPSPSLLFPNLLPQIPPPPLFAALPPARSLSSSSSSLSHSFCVCAPLFTQQVDLFLRGENNEPNSKVAARHSEQSREELSPARACVCYWGEGKGDVGGTGGGGGLPSLACLCCFCFCYWLVPDSSGGLYCYLLCGLCCTLCLLHGAGWLAWRGSEGSEWSEGRDRQAGRQTHSPARSGGSPLAGTARPFPAEPKVLPAGEHRSNSSLWLRSWVLMVAITQSQSFFCRMLHERKCIITTTKTANSS</sequence>
<evidence type="ECO:0000256" key="1">
    <source>
        <dbReference type="SAM" id="MobiDB-lite"/>
    </source>
</evidence>
<dbReference type="Proteomes" id="UP001178461">
    <property type="component" value="Chromosome 2"/>
</dbReference>
<proteinExistence type="predicted"/>
<feature type="region of interest" description="Disordered" evidence="1">
    <location>
        <begin position="316"/>
        <end position="343"/>
    </location>
</feature>
<evidence type="ECO:0000313" key="2">
    <source>
        <dbReference type="EMBL" id="CAI5767534.1"/>
    </source>
</evidence>
<gene>
    <name evidence="2" type="ORF">PODLI_1B013974</name>
</gene>
<dbReference type="EMBL" id="OX395127">
    <property type="protein sequence ID" value="CAI5767534.1"/>
    <property type="molecule type" value="Genomic_DNA"/>
</dbReference>
<dbReference type="AlphaFoldDB" id="A0AA35JYN4"/>
<accession>A0AA35JYN4</accession>
<evidence type="ECO:0000313" key="3">
    <source>
        <dbReference type="Proteomes" id="UP001178461"/>
    </source>
</evidence>